<dbReference type="Proteomes" id="UP000619788">
    <property type="component" value="Unassembled WGS sequence"/>
</dbReference>
<comment type="caution">
    <text evidence="2">The sequence shown here is derived from an EMBL/GenBank/DDBJ whole genome shotgun (WGS) entry which is preliminary data.</text>
</comment>
<gene>
    <name evidence="2" type="ORF">Psi01_29540</name>
</gene>
<evidence type="ECO:0000313" key="3">
    <source>
        <dbReference type="Proteomes" id="UP000619788"/>
    </source>
</evidence>
<keyword evidence="1" id="KW-1133">Transmembrane helix</keyword>
<keyword evidence="3" id="KW-1185">Reference proteome</keyword>
<dbReference type="EMBL" id="BOOJ01000027">
    <property type="protein sequence ID" value="GIH92324.1"/>
    <property type="molecule type" value="Genomic_DNA"/>
</dbReference>
<dbReference type="AlphaFoldDB" id="A0A8J3SFD9"/>
<keyword evidence="1" id="KW-0812">Transmembrane</keyword>
<accession>A0A8J3SFD9</accession>
<organism evidence="2 3">
    <name type="scientific">Planobispora siamensis</name>
    <dbReference type="NCBI Taxonomy" id="936338"/>
    <lineage>
        <taxon>Bacteria</taxon>
        <taxon>Bacillati</taxon>
        <taxon>Actinomycetota</taxon>
        <taxon>Actinomycetes</taxon>
        <taxon>Streptosporangiales</taxon>
        <taxon>Streptosporangiaceae</taxon>
        <taxon>Planobispora</taxon>
    </lineage>
</organism>
<protein>
    <submittedName>
        <fullName evidence="2">Uncharacterized protein</fullName>
    </submittedName>
</protein>
<sequence length="70" mass="7601">MAGIVMLVQGVSGTIDQLAVQPFFGPVLNFFNRFVVERVALLEGYEIFANLVMAFLGAVVIVAARETRPS</sequence>
<feature type="transmembrane region" description="Helical" evidence="1">
    <location>
        <begin position="47"/>
        <end position="64"/>
    </location>
</feature>
<keyword evidence="1" id="KW-0472">Membrane</keyword>
<name>A0A8J3SFD9_9ACTN</name>
<evidence type="ECO:0000313" key="2">
    <source>
        <dbReference type="EMBL" id="GIH92324.1"/>
    </source>
</evidence>
<evidence type="ECO:0000256" key="1">
    <source>
        <dbReference type="SAM" id="Phobius"/>
    </source>
</evidence>
<proteinExistence type="predicted"/>
<reference evidence="2 3" key="1">
    <citation type="submission" date="2021-01" db="EMBL/GenBank/DDBJ databases">
        <title>Whole genome shotgun sequence of Planobispora siamensis NBRC 107568.</title>
        <authorList>
            <person name="Komaki H."/>
            <person name="Tamura T."/>
        </authorList>
    </citation>
    <scope>NUCLEOTIDE SEQUENCE [LARGE SCALE GENOMIC DNA]</scope>
    <source>
        <strain evidence="2 3">NBRC 107568</strain>
    </source>
</reference>